<protein>
    <submittedName>
        <fullName evidence="3">Uncharacterized protein</fullName>
    </submittedName>
</protein>
<keyword evidence="2" id="KW-0472">Membrane</keyword>
<feature type="region of interest" description="Disordered" evidence="1">
    <location>
        <begin position="1"/>
        <end position="21"/>
    </location>
</feature>
<feature type="transmembrane region" description="Helical" evidence="2">
    <location>
        <begin position="56"/>
        <end position="74"/>
    </location>
</feature>
<evidence type="ECO:0000313" key="4">
    <source>
        <dbReference type="Proteomes" id="UP001596388"/>
    </source>
</evidence>
<feature type="compositionally biased region" description="Polar residues" evidence="1">
    <location>
        <begin position="1"/>
        <end position="11"/>
    </location>
</feature>
<dbReference type="RefSeq" id="WP_276236850.1">
    <property type="nucleotide sequence ID" value="NZ_CP119989.1"/>
</dbReference>
<dbReference type="EMBL" id="JBHTAG010000003">
    <property type="protein sequence ID" value="MFC7098611.1"/>
    <property type="molecule type" value="Genomic_DNA"/>
</dbReference>
<keyword evidence="2" id="KW-0812">Transmembrane</keyword>
<evidence type="ECO:0000256" key="1">
    <source>
        <dbReference type="SAM" id="MobiDB-lite"/>
    </source>
</evidence>
<reference evidence="3 4" key="1">
    <citation type="journal article" date="2019" name="Int. J. Syst. Evol. Microbiol.">
        <title>The Global Catalogue of Microorganisms (GCM) 10K type strain sequencing project: providing services to taxonomists for standard genome sequencing and annotation.</title>
        <authorList>
            <consortium name="The Broad Institute Genomics Platform"/>
            <consortium name="The Broad Institute Genome Sequencing Center for Infectious Disease"/>
            <person name="Wu L."/>
            <person name="Ma J."/>
        </authorList>
    </citation>
    <scope>NUCLEOTIDE SEQUENCE [LARGE SCALE GENOMIC DNA]</scope>
    <source>
        <strain evidence="3 4">DT55</strain>
    </source>
</reference>
<feature type="transmembrane region" description="Helical" evidence="2">
    <location>
        <begin position="80"/>
        <end position="100"/>
    </location>
</feature>
<evidence type="ECO:0000256" key="2">
    <source>
        <dbReference type="SAM" id="Phobius"/>
    </source>
</evidence>
<comment type="caution">
    <text evidence="3">The sequence shown here is derived from an EMBL/GenBank/DDBJ whole genome shotgun (WGS) entry which is preliminary data.</text>
</comment>
<proteinExistence type="predicted"/>
<dbReference type="Proteomes" id="UP001596388">
    <property type="component" value="Unassembled WGS sequence"/>
</dbReference>
<evidence type="ECO:0000313" key="3">
    <source>
        <dbReference type="EMBL" id="MFC7098611.1"/>
    </source>
</evidence>
<keyword evidence="4" id="KW-1185">Reference proteome</keyword>
<accession>A0ABD5WZ33</accession>
<name>A0ABD5WZ33_9EURY</name>
<sequence>MASTDSTSDESTYGDLPADGRLDAEDLEGTELELLLRDHESAGEDARYRDRMVHTGFYLSLIFSGVLLNTGLTLHRTGQLLALSAVAAFGSLSFYVLWVWTDSFMGARNAAWNRRRQIEYEVDRHYPGLLKAHSDVFSRIQFTEADEFEHAGRVGRQGRSSSTLTTTFIQLIFAGAAVTSLAALGVWAVESTGSVSRGLLLAVVPFLVFSMMVRNVVVASGYFERSK</sequence>
<feature type="transmembrane region" description="Helical" evidence="2">
    <location>
        <begin position="163"/>
        <end position="187"/>
    </location>
</feature>
<gene>
    <name evidence="3" type="ORF">ACFQKD_14990</name>
</gene>
<organism evidence="3 4">
    <name type="scientific">Halobaculum marinum</name>
    <dbReference type="NCBI Taxonomy" id="3031996"/>
    <lineage>
        <taxon>Archaea</taxon>
        <taxon>Methanobacteriati</taxon>
        <taxon>Methanobacteriota</taxon>
        <taxon>Stenosarchaea group</taxon>
        <taxon>Halobacteria</taxon>
        <taxon>Halobacteriales</taxon>
        <taxon>Haloferacaceae</taxon>
        <taxon>Halobaculum</taxon>
    </lineage>
</organism>
<keyword evidence="2" id="KW-1133">Transmembrane helix</keyword>
<feature type="transmembrane region" description="Helical" evidence="2">
    <location>
        <begin position="199"/>
        <end position="223"/>
    </location>
</feature>
<dbReference type="AlphaFoldDB" id="A0ABD5WZ33"/>
<dbReference type="GeneID" id="79270457"/>